<dbReference type="PANTHER" id="PTHR23139">
    <property type="entry name" value="RNA-BINDING PROTEIN"/>
    <property type="match status" value="1"/>
</dbReference>
<evidence type="ECO:0000256" key="7">
    <source>
        <dbReference type="PROSITE-ProRule" id="PRU00176"/>
    </source>
</evidence>
<evidence type="ECO:0000256" key="9">
    <source>
        <dbReference type="SAM" id="MobiDB-lite"/>
    </source>
</evidence>
<dbReference type="InterPro" id="IPR006529">
    <property type="entry name" value="U2AF_lg"/>
</dbReference>
<feature type="region of interest" description="Disordered" evidence="9">
    <location>
        <begin position="46"/>
        <end position="143"/>
    </location>
</feature>
<evidence type="ECO:0000313" key="11">
    <source>
        <dbReference type="EMBL" id="KKY39747.1"/>
    </source>
</evidence>
<evidence type="ECO:0000256" key="2">
    <source>
        <dbReference type="ARBA" id="ARBA00022664"/>
    </source>
</evidence>
<dbReference type="InterPro" id="IPR003954">
    <property type="entry name" value="RRM_euk-type"/>
</dbReference>
<feature type="compositionally biased region" description="Basic and acidic residues" evidence="9">
    <location>
        <begin position="100"/>
        <end position="134"/>
    </location>
</feature>
<dbReference type="STRING" id="1214573.A0A0G2G045"/>
<dbReference type="InterPro" id="IPR012677">
    <property type="entry name" value="Nucleotide-bd_a/b_plait_sf"/>
</dbReference>
<dbReference type="CDD" id="cd12231">
    <property type="entry name" value="RRM2_U2AF65"/>
    <property type="match status" value="1"/>
</dbReference>
<reference evidence="11 12" key="1">
    <citation type="submission" date="2015-05" db="EMBL/GenBank/DDBJ databases">
        <title>Distinctive expansion of gene families associated with plant cell wall degradation and secondary metabolism in the genomes of grapevine trunk pathogens.</title>
        <authorList>
            <person name="Lawrence D.P."/>
            <person name="Travadon R."/>
            <person name="Rolshausen P.E."/>
            <person name="Baumgartner K."/>
        </authorList>
    </citation>
    <scope>NUCLEOTIDE SEQUENCE [LARGE SCALE GENOMIC DNA]</scope>
    <source>
        <strain evidence="11">DA912</strain>
    </source>
</reference>
<dbReference type="GO" id="GO:0071004">
    <property type="term" value="C:U2-type prespliceosome"/>
    <property type="evidence" value="ECO:0007669"/>
    <property type="project" value="EnsemblFungi"/>
</dbReference>
<dbReference type="NCBIfam" id="TIGR01642">
    <property type="entry name" value="U2AF_lg"/>
    <property type="match status" value="1"/>
</dbReference>
<protein>
    <recommendedName>
        <fullName evidence="8">Splicing factor U2AF subunit</fullName>
    </recommendedName>
    <alternativeName>
        <fullName evidence="8">U2 snRNP auxiliary factor large subunit</fullName>
    </alternativeName>
</protein>
<keyword evidence="12" id="KW-1185">Reference proteome</keyword>
<keyword evidence="2 8" id="KW-0507">mRNA processing</keyword>
<dbReference type="PROSITE" id="PS50102">
    <property type="entry name" value="RRM"/>
    <property type="match status" value="3"/>
</dbReference>
<proteinExistence type="inferred from homology"/>
<evidence type="ECO:0000256" key="5">
    <source>
        <dbReference type="ARBA" id="ARBA00023187"/>
    </source>
</evidence>
<dbReference type="Gene3D" id="3.30.70.330">
    <property type="match status" value="3"/>
</dbReference>
<keyword evidence="3" id="KW-0677">Repeat</keyword>
<sequence length="540" mass="59305">MEVAMAHPGTTDPPAATVTTDEIVAMTAIAAAALDPPMTALVGAIYTGRDRRGDRDWDRERPPRREGGGRRDDDRPPRRDRDLFDDRRRGGGGGRGPGGGRDRDRERERDRDQDEFKDQRRRSESPPPKKREPTPDLTDITPVLERKRRLVQWDIKPPGYENVTAEQAKLSGMFPLPGAPRQQQMDPTKLQAFMNQPGNSVSSATLKPTNSRQAKRLVVSNLPPSATEEAISSYFNLQLNGLNVIESTDPCALVQLSADRSFALVEFKTPDDATVALAWDGQSMEADDANGAANGVASGLQIRRPKDYIVPAVVDDPNYEPGRVSNVVIDTPNKISVTNVPPYLTTEQVLELLSSFGELKAFVLVQDRSTEESRGIAFCEYLDPAATEVAIKALDNMELGENHLKVSKASIGITQVAGVEMGVNAMSMLAGTTSTDSEVTRILQLLNMVTPEELMDNDDYEEICDDVREECSKYGQIVEIKVPRPVGGSRQSAGVGKIYVKYDIPESATKALKALAGRKFADRTVVTTYFPEENFEVGAW</sequence>
<name>A0A0G2G045_9PEZI</name>
<dbReference type="GO" id="GO:0000245">
    <property type="term" value="P:spliceosomal complex assembly"/>
    <property type="evidence" value="ECO:0007669"/>
    <property type="project" value="EnsemblFungi"/>
</dbReference>
<dbReference type="CDD" id="cd12232">
    <property type="entry name" value="RRM3_U2AF65"/>
    <property type="match status" value="1"/>
</dbReference>
<evidence type="ECO:0000256" key="6">
    <source>
        <dbReference type="ARBA" id="ARBA00023242"/>
    </source>
</evidence>
<dbReference type="GO" id="GO:0089701">
    <property type="term" value="C:U2AF complex"/>
    <property type="evidence" value="ECO:0007669"/>
    <property type="project" value="EnsemblFungi"/>
</dbReference>
<dbReference type="SUPFAM" id="SSF54928">
    <property type="entry name" value="RNA-binding domain, RBD"/>
    <property type="match status" value="2"/>
</dbReference>
<dbReference type="SMART" id="SM00361">
    <property type="entry name" value="RRM_1"/>
    <property type="match status" value="1"/>
</dbReference>
<dbReference type="InterPro" id="IPR035979">
    <property type="entry name" value="RBD_domain_sf"/>
</dbReference>
<gene>
    <name evidence="11" type="ORF">UCDDA912_g00233</name>
</gene>
<evidence type="ECO:0000256" key="4">
    <source>
        <dbReference type="ARBA" id="ARBA00022884"/>
    </source>
</evidence>
<dbReference type="FunFam" id="3.30.70.330:FF:000517">
    <property type="entry name" value="U2 snRNP auxiliary factor large subunit"/>
    <property type="match status" value="1"/>
</dbReference>
<dbReference type="EMBL" id="LCUC01000011">
    <property type="protein sequence ID" value="KKY39747.1"/>
    <property type="molecule type" value="Genomic_DNA"/>
</dbReference>
<organism evidence="11 12">
    <name type="scientific">Diaporthe ampelina</name>
    <dbReference type="NCBI Taxonomy" id="1214573"/>
    <lineage>
        <taxon>Eukaryota</taxon>
        <taxon>Fungi</taxon>
        <taxon>Dikarya</taxon>
        <taxon>Ascomycota</taxon>
        <taxon>Pezizomycotina</taxon>
        <taxon>Sordariomycetes</taxon>
        <taxon>Sordariomycetidae</taxon>
        <taxon>Diaporthales</taxon>
        <taxon>Diaporthaceae</taxon>
        <taxon>Diaporthe</taxon>
    </lineage>
</organism>
<dbReference type="GO" id="GO:0003723">
    <property type="term" value="F:RNA binding"/>
    <property type="evidence" value="ECO:0007669"/>
    <property type="project" value="UniProtKB-UniRule"/>
</dbReference>
<dbReference type="AlphaFoldDB" id="A0A0G2G045"/>
<reference evidence="11 12" key="2">
    <citation type="submission" date="2015-05" db="EMBL/GenBank/DDBJ databases">
        <authorList>
            <person name="Morales-Cruz A."/>
            <person name="Amrine K.C."/>
            <person name="Cantu D."/>
        </authorList>
    </citation>
    <scope>NUCLEOTIDE SEQUENCE [LARGE SCALE GENOMIC DNA]</scope>
    <source>
        <strain evidence="11">DA912</strain>
    </source>
</reference>
<dbReference type="GO" id="GO:0045292">
    <property type="term" value="P:mRNA cis splicing, via spliceosome"/>
    <property type="evidence" value="ECO:0007669"/>
    <property type="project" value="EnsemblFungi"/>
</dbReference>
<evidence type="ECO:0000313" key="12">
    <source>
        <dbReference type="Proteomes" id="UP000034680"/>
    </source>
</evidence>
<comment type="similarity">
    <text evidence="8">Belongs to the splicing factor SR family.</text>
</comment>
<dbReference type="SMART" id="SM00360">
    <property type="entry name" value="RRM"/>
    <property type="match status" value="3"/>
</dbReference>
<evidence type="ECO:0000256" key="3">
    <source>
        <dbReference type="ARBA" id="ARBA00022737"/>
    </source>
</evidence>
<feature type="domain" description="RRM" evidence="10">
    <location>
        <begin position="215"/>
        <end position="307"/>
    </location>
</feature>
<comment type="subcellular location">
    <subcellularLocation>
        <location evidence="1 8">Nucleus</location>
    </subcellularLocation>
</comment>
<dbReference type="Proteomes" id="UP000034680">
    <property type="component" value="Unassembled WGS sequence"/>
</dbReference>
<dbReference type="InterPro" id="IPR000504">
    <property type="entry name" value="RRM_dom"/>
</dbReference>
<dbReference type="Pfam" id="PF00076">
    <property type="entry name" value="RRM_1"/>
    <property type="match status" value="3"/>
</dbReference>
<comment type="function">
    <text evidence="8">Necessary for the splicing of pre-mRNA.</text>
</comment>
<comment type="caution">
    <text evidence="11">The sequence shown here is derived from an EMBL/GenBank/DDBJ whole genome shotgun (WGS) entry which is preliminary data.</text>
</comment>
<accession>A0A0G2G045</accession>
<evidence type="ECO:0000256" key="8">
    <source>
        <dbReference type="RuleBase" id="RU364135"/>
    </source>
</evidence>
<keyword evidence="4 7" id="KW-0694">RNA-binding</keyword>
<evidence type="ECO:0000259" key="10">
    <source>
        <dbReference type="PROSITE" id="PS50102"/>
    </source>
</evidence>
<dbReference type="GO" id="GO:0000243">
    <property type="term" value="C:commitment complex"/>
    <property type="evidence" value="ECO:0007669"/>
    <property type="project" value="EnsemblFungi"/>
</dbReference>
<keyword evidence="5 8" id="KW-0508">mRNA splicing</keyword>
<feature type="domain" description="RRM" evidence="10">
    <location>
        <begin position="441"/>
        <end position="532"/>
    </location>
</feature>
<feature type="domain" description="RRM" evidence="10">
    <location>
        <begin position="333"/>
        <end position="411"/>
    </location>
</feature>
<feature type="compositionally biased region" description="Basic and acidic residues" evidence="9">
    <location>
        <begin position="48"/>
        <end position="89"/>
    </location>
</feature>
<keyword evidence="6 8" id="KW-0539">Nucleus</keyword>
<evidence type="ECO:0000256" key="1">
    <source>
        <dbReference type="ARBA" id="ARBA00004123"/>
    </source>
</evidence>
<dbReference type="OrthoDB" id="10266058at2759"/>
<dbReference type="GO" id="GO:0005686">
    <property type="term" value="C:U2 snRNP"/>
    <property type="evidence" value="ECO:0007669"/>
    <property type="project" value="EnsemblFungi"/>
</dbReference>